<name>A0AA35RD24_GEOBA</name>
<proteinExistence type="predicted"/>
<feature type="transmembrane region" description="Helical" evidence="1">
    <location>
        <begin position="121"/>
        <end position="150"/>
    </location>
</feature>
<gene>
    <name evidence="2" type="ORF">GBAR_LOCUS6243</name>
</gene>
<dbReference type="EMBL" id="CASHTH010000934">
    <property type="protein sequence ID" value="CAI8009245.1"/>
    <property type="molecule type" value="Genomic_DNA"/>
</dbReference>
<reference evidence="2" key="1">
    <citation type="submission" date="2023-03" db="EMBL/GenBank/DDBJ databases">
        <authorList>
            <person name="Steffen K."/>
            <person name="Cardenas P."/>
        </authorList>
    </citation>
    <scope>NUCLEOTIDE SEQUENCE</scope>
</reference>
<keyword evidence="1" id="KW-0472">Membrane</keyword>
<keyword evidence="3" id="KW-1185">Reference proteome</keyword>
<evidence type="ECO:0008006" key="4">
    <source>
        <dbReference type="Google" id="ProtNLM"/>
    </source>
</evidence>
<dbReference type="AlphaFoldDB" id="A0AA35RD24"/>
<accession>A0AA35RD24</accession>
<feature type="transmembrane region" description="Helical" evidence="1">
    <location>
        <begin position="85"/>
        <end position="109"/>
    </location>
</feature>
<protein>
    <recommendedName>
        <fullName evidence="4">MARVEL domain-containing protein</fullName>
    </recommendedName>
</protein>
<evidence type="ECO:0000313" key="2">
    <source>
        <dbReference type="EMBL" id="CAI8009245.1"/>
    </source>
</evidence>
<evidence type="ECO:0000313" key="3">
    <source>
        <dbReference type="Proteomes" id="UP001174909"/>
    </source>
</evidence>
<evidence type="ECO:0000256" key="1">
    <source>
        <dbReference type="SAM" id="Phobius"/>
    </source>
</evidence>
<dbReference type="Proteomes" id="UP001174909">
    <property type="component" value="Unassembled WGS sequence"/>
</dbReference>
<keyword evidence="1" id="KW-0812">Transmembrane</keyword>
<keyword evidence="1" id="KW-1133">Transmembrane helix</keyword>
<feature type="transmembrane region" description="Helical" evidence="1">
    <location>
        <begin position="184"/>
        <end position="208"/>
    </location>
</feature>
<feature type="transmembrane region" description="Helical" evidence="1">
    <location>
        <begin position="35"/>
        <end position="56"/>
    </location>
</feature>
<organism evidence="2 3">
    <name type="scientific">Geodia barretti</name>
    <name type="common">Barrett's horny sponge</name>
    <dbReference type="NCBI Taxonomy" id="519541"/>
    <lineage>
        <taxon>Eukaryota</taxon>
        <taxon>Metazoa</taxon>
        <taxon>Porifera</taxon>
        <taxon>Demospongiae</taxon>
        <taxon>Heteroscleromorpha</taxon>
        <taxon>Tetractinellida</taxon>
        <taxon>Astrophorina</taxon>
        <taxon>Geodiidae</taxon>
        <taxon>Geodia</taxon>
    </lineage>
</organism>
<comment type="caution">
    <text evidence="2">The sequence shown here is derived from an EMBL/GenBank/DDBJ whole genome shotgun (WGS) entry which is preliminary data.</text>
</comment>
<sequence>MTDVVAGVAGKAAMSMFGPHPSITIVTFWQGIVEIALRGVCVVIAFICIIAAAVALDDLDDDDLKRLDEAGGNDQDWEWEDTGKLARSACGFLIFLAIMVMILEGAIIAQRFLNFGIVERFNLIFIIADIVISAVFAFLFFCIAISTAVYGGRFGDWEREFNSLGFPDNILGDSAELNEDMGGVSFFCFAGLLVFAGLIAFMVISFLLKWRNTQVKYAATPGALGGGTE</sequence>